<organism evidence="1">
    <name type="scientific">gut metagenome</name>
    <dbReference type="NCBI Taxonomy" id="749906"/>
    <lineage>
        <taxon>unclassified sequences</taxon>
        <taxon>metagenomes</taxon>
        <taxon>organismal metagenomes</taxon>
    </lineage>
</organism>
<reference evidence="1" key="1">
    <citation type="journal article" date="2012" name="PLoS ONE">
        <title>Gene sets for utilization of primary and secondary nutrition supplies in the distal gut of endangered iberian lynx.</title>
        <authorList>
            <person name="Alcaide M."/>
            <person name="Messina E."/>
            <person name="Richter M."/>
            <person name="Bargiela R."/>
            <person name="Peplies J."/>
            <person name="Huws S.A."/>
            <person name="Newbold C.J."/>
            <person name="Golyshin P.N."/>
            <person name="Simon M.A."/>
            <person name="Lopez G."/>
            <person name="Yakimov M.M."/>
            <person name="Ferrer M."/>
        </authorList>
    </citation>
    <scope>NUCLEOTIDE SEQUENCE</scope>
</reference>
<sequence>MPYRRLPKTDQARLRALKALVVKADMSNMYELAISLKSLSAVRSFLRKFDAAQKYYVECYEKQSKAGRKHQGHVKNARLYISHFIQVLNLAVIRSEVRVAQKVLYGLDLQNHNLPDLSTELALVEWGGKIIKGEEKRMAQGGIPIYNPTIAKVKVHYDIFLESYEMQKNLQALTAKSLDEISSM</sequence>
<protein>
    <submittedName>
        <fullName evidence="1">Uncharacterized protein</fullName>
    </submittedName>
</protein>
<gene>
    <name evidence="1" type="ORF">EVA_06918</name>
</gene>
<proteinExistence type="predicted"/>
<comment type="caution">
    <text evidence="1">The sequence shown here is derived from an EMBL/GenBank/DDBJ whole genome shotgun (WGS) entry which is preliminary data.</text>
</comment>
<dbReference type="AlphaFoldDB" id="J9GR33"/>
<dbReference type="EMBL" id="AMCI01001624">
    <property type="protein sequence ID" value="EJX04973.1"/>
    <property type="molecule type" value="Genomic_DNA"/>
</dbReference>
<evidence type="ECO:0000313" key="1">
    <source>
        <dbReference type="EMBL" id="EJX04973.1"/>
    </source>
</evidence>
<accession>J9GR33</accession>
<feature type="non-terminal residue" evidence="1">
    <location>
        <position position="184"/>
    </location>
</feature>
<name>J9GR33_9ZZZZ</name>